<keyword evidence="2" id="KW-1185">Reference proteome</keyword>
<organism evidence="1 2">
    <name type="scientific">Botryotinia calthae</name>
    <dbReference type="NCBI Taxonomy" id="38488"/>
    <lineage>
        <taxon>Eukaryota</taxon>
        <taxon>Fungi</taxon>
        <taxon>Dikarya</taxon>
        <taxon>Ascomycota</taxon>
        <taxon>Pezizomycotina</taxon>
        <taxon>Leotiomycetes</taxon>
        <taxon>Helotiales</taxon>
        <taxon>Sclerotiniaceae</taxon>
        <taxon>Botryotinia</taxon>
    </lineage>
</organism>
<evidence type="ECO:0000313" key="2">
    <source>
        <dbReference type="Proteomes" id="UP000297299"/>
    </source>
</evidence>
<dbReference type="EMBL" id="PHWZ01000451">
    <property type="protein sequence ID" value="TEY39712.1"/>
    <property type="molecule type" value="Genomic_DNA"/>
</dbReference>
<gene>
    <name evidence="1" type="ORF">BOTCAL_0452g00020</name>
</gene>
<dbReference type="AlphaFoldDB" id="A0A4Y8CPR6"/>
<sequence>MDEQRTTGLRTAEYVLTIPVTEEGHAIVNVNVNVNVCCCSPIAPKEKLLASIIYHLSDSTSDHSLPLSGALVNLIT</sequence>
<reference evidence="1 2" key="1">
    <citation type="submission" date="2017-11" db="EMBL/GenBank/DDBJ databases">
        <title>Comparative genomics of Botrytis spp.</title>
        <authorList>
            <person name="Valero-Jimenez C.A."/>
            <person name="Tapia P."/>
            <person name="Veloso J."/>
            <person name="Silva-Moreno E."/>
            <person name="Staats M."/>
            <person name="Valdes J.H."/>
            <person name="Van Kan J.A.L."/>
        </authorList>
    </citation>
    <scope>NUCLEOTIDE SEQUENCE [LARGE SCALE GENOMIC DNA]</scope>
    <source>
        <strain evidence="1 2">MUCL2830</strain>
    </source>
</reference>
<comment type="caution">
    <text evidence="1">The sequence shown here is derived from an EMBL/GenBank/DDBJ whole genome shotgun (WGS) entry which is preliminary data.</text>
</comment>
<evidence type="ECO:0000313" key="1">
    <source>
        <dbReference type="EMBL" id="TEY39712.1"/>
    </source>
</evidence>
<name>A0A4Y8CPR6_9HELO</name>
<protein>
    <submittedName>
        <fullName evidence="1">Uncharacterized protein</fullName>
    </submittedName>
</protein>
<accession>A0A4Y8CPR6</accession>
<dbReference type="Proteomes" id="UP000297299">
    <property type="component" value="Unassembled WGS sequence"/>
</dbReference>
<proteinExistence type="predicted"/>